<proteinExistence type="predicted"/>
<feature type="non-terminal residue" evidence="2">
    <location>
        <position position="1"/>
    </location>
</feature>
<sequence>RFLFFVLLVVVTGASAAKVVLRFVVVLLVNNHSSSWVVCTAKVRVFQVQLLLIREHQQVGIRSPLRMSEI</sequence>
<evidence type="ECO:0000313" key="3">
    <source>
        <dbReference type="Proteomes" id="UP000236291"/>
    </source>
</evidence>
<evidence type="ECO:0000313" key="2">
    <source>
        <dbReference type="EMBL" id="PNX56389.1"/>
    </source>
</evidence>
<protein>
    <recommendedName>
        <fullName evidence="4">Secreted protein</fullName>
    </recommendedName>
</protein>
<feature type="signal peptide" evidence="1">
    <location>
        <begin position="1"/>
        <end position="16"/>
    </location>
</feature>
<evidence type="ECO:0000256" key="1">
    <source>
        <dbReference type="SAM" id="SignalP"/>
    </source>
</evidence>
<evidence type="ECO:0008006" key="4">
    <source>
        <dbReference type="Google" id="ProtNLM"/>
    </source>
</evidence>
<accession>A0A2K3JQS0</accession>
<keyword evidence="1" id="KW-0732">Signal</keyword>
<organism evidence="2 3">
    <name type="scientific">Trifolium pratense</name>
    <name type="common">Red clover</name>
    <dbReference type="NCBI Taxonomy" id="57577"/>
    <lineage>
        <taxon>Eukaryota</taxon>
        <taxon>Viridiplantae</taxon>
        <taxon>Streptophyta</taxon>
        <taxon>Embryophyta</taxon>
        <taxon>Tracheophyta</taxon>
        <taxon>Spermatophyta</taxon>
        <taxon>Magnoliopsida</taxon>
        <taxon>eudicotyledons</taxon>
        <taxon>Gunneridae</taxon>
        <taxon>Pentapetalae</taxon>
        <taxon>rosids</taxon>
        <taxon>fabids</taxon>
        <taxon>Fabales</taxon>
        <taxon>Fabaceae</taxon>
        <taxon>Papilionoideae</taxon>
        <taxon>50 kb inversion clade</taxon>
        <taxon>NPAAA clade</taxon>
        <taxon>Hologalegina</taxon>
        <taxon>IRL clade</taxon>
        <taxon>Trifolieae</taxon>
        <taxon>Trifolium</taxon>
    </lineage>
</organism>
<name>A0A2K3JQS0_TRIPR</name>
<gene>
    <name evidence="2" type="ORF">L195_g058183</name>
</gene>
<dbReference type="EMBL" id="ASHM01119411">
    <property type="protein sequence ID" value="PNX56389.1"/>
    <property type="molecule type" value="Genomic_DNA"/>
</dbReference>
<feature type="chain" id="PRO_5014375998" description="Secreted protein" evidence="1">
    <location>
        <begin position="17"/>
        <end position="70"/>
    </location>
</feature>
<dbReference type="Proteomes" id="UP000236291">
    <property type="component" value="Unassembled WGS sequence"/>
</dbReference>
<reference evidence="2 3" key="2">
    <citation type="journal article" date="2017" name="Front. Plant Sci.">
        <title>Gene Classification and Mining of Molecular Markers Useful in Red Clover (Trifolium pratense) Breeding.</title>
        <authorList>
            <person name="Istvanek J."/>
            <person name="Dluhosova J."/>
            <person name="Dluhos P."/>
            <person name="Patkova L."/>
            <person name="Nedelnik J."/>
            <person name="Repkova J."/>
        </authorList>
    </citation>
    <scope>NUCLEOTIDE SEQUENCE [LARGE SCALE GENOMIC DNA]</scope>
    <source>
        <strain evidence="3">cv. Tatra</strain>
        <tissue evidence="2">Young leaves</tissue>
    </source>
</reference>
<reference evidence="2 3" key="1">
    <citation type="journal article" date="2014" name="Am. J. Bot.">
        <title>Genome assembly and annotation for red clover (Trifolium pratense; Fabaceae).</title>
        <authorList>
            <person name="Istvanek J."/>
            <person name="Jaros M."/>
            <person name="Krenek A."/>
            <person name="Repkova J."/>
        </authorList>
    </citation>
    <scope>NUCLEOTIDE SEQUENCE [LARGE SCALE GENOMIC DNA]</scope>
    <source>
        <strain evidence="3">cv. Tatra</strain>
        <tissue evidence="2">Young leaves</tissue>
    </source>
</reference>
<dbReference type="AlphaFoldDB" id="A0A2K3JQS0"/>
<comment type="caution">
    <text evidence="2">The sequence shown here is derived from an EMBL/GenBank/DDBJ whole genome shotgun (WGS) entry which is preliminary data.</text>
</comment>